<evidence type="ECO:0000256" key="2">
    <source>
        <dbReference type="SAM" id="SignalP"/>
    </source>
</evidence>
<dbReference type="AlphaFoldDB" id="A0A6P6YKQ4"/>
<keyword evidence="1" id="KW-0812">Transmembrane</keyword>
<sequence length="854" mass="99086">MINFKPLVHNSWLVVVCGMYCLSAALTIDDGSKSNYSSNYSWTNRSDFEKFLCETINEKDHQFNILTIGLTKTKFLLLTTDFYVYEADIDEVKTNIDKLYLRTKPVHLSNKYPNLWNNKFFQQKLDLFDEGVIIVDNDAWLCFISNNVINKGIQYNLDKDLVISGWSYINHEVLISTSEKNSLYSIRKDKIKGQLQMQKLRLSGSSMMNNYGLTTVFSYRNMCWFDYPLQKQIFFSQNDCYNLGMSAIDLPILKGFVVNYKFYLFTKDTVYSFGEQAIIKFDNSYPILKHSYKAFFLCPGKLPYPFIQYASRIVWFVLFSILILLILLCLILYLYFKTSKPKEPTIKSSNHSKSIRSTVISNVEKNPKKLSKISTISNVIPVISSDRDQVKNLAPSTLTKVSMRQKSNFLTVIRAIVCIPNSQELQMLIELDTIHFVWWIYLWSILSIDFINTINETESNQICHSLANDEVEAQGSNELNILAVGLTRKHLLLITKDFHVYELAKGSLDSSINRLYLNAKPTPMSVKYPTLFESSRFNTIKTQLFNGFFIIDKTTDWLCITTWDKKTDEGGIKYDLINDKVQSGYRFVGDQEEVLISTKESSIYKCQGNKIKMTHPFRLICYGDKQKMTIIIKNYNEICKNDAIEWPILNGFVADDRFYLLDKTDVQIFSEDAYKKANKPVSIDKRKYSSFFVCPGSISESFFAKNRSFLIIMMIILFILSFILCCILMIRVENHPIFRRHFGKTMRSVFRFRKRTADLTIDEDISKTEATSNTPTSLLLDHRPKLIFNPFNRIKFLPTTRSLKFDCRPKILSKHHINVECVFLIFLRESVNSDNLYVFFFVVVGSIAAPTSKE</sequence>
<dbReference type="InParanoid" id="A0A6P6YKQ4"/>
<protein>
    <submittedName>
        <fullName evidence="4">Uncharacterized protein LOC113799379</fullName>
    </submittedName>
</protein>
<dbReference type="RefSeq" id="XP_027205797.1">
    <property type="nucleotide sequence ID" value="XM_027349996.1"/>
</dbReference>
<keyword evidence="1" id="KW-1133">Transmembrane helix</keyword>
<dbReference type="Proteomes" id="UP000515146">
    <property type="component" value="Unplaced"/>
</dbReference>
<gene>
    <name evidence="4" type="primary">LOC113799379</name>
</gene>
<evidence type="ECO:0000256" key="1">
    <source>
        <dbReference type="SAM" id="Phobius"/>
    </source>
</evidence>
<name>A0A6P6YKQ4_DERPT</name>
<keyword evidence="2" id="KW-0732">Signal</keyword>
<keyword evidence="3" id="KW-1185">Reference proteome</keyword>
<keyword evidence="1" id="KW-0472">Membrane</keyword>
<feature type="signal peptide" evidence="2">
    <location>
        <begin position="1"/>
        <end position="25"/>
    </location>
</feature>
<evidence type="ECO:0000313" key="3">
    <source>
        <dbReference type="Proteomes" id="UP000515146"/>
    </source>
</evidence>
<reference evidence="4" key="1">
    <citation type="submission" date="2025-08" db="UniProtKB">
        <authorList>
            <consortium name="RefSeq"/>
        </authorList>
    </citation>
    <scope>IDENTIFICATION</scope>
    <source>
        <strain evidence="4">Airmid</strain>
    </source>
</reference>
<feature type="chain" id="PRO_5027953641" evidence="2">
    <location>
        <begin position="26"/>
        <end position="854"/>
    </location>
</feature>
<proteinExistence type="predicted"/>
<feature type="transmembrane region" description="Helical" evidence="1">
    <location>
        <begin position="709"/>
        <end position="730"/>
    </location>
</feature>
<feature type="transmembrane region" description="Helical" evidence="1">
    <location>
        <begin position="313"/>
        <end position="336"/>
    </location>
</feature>
<accession>A0A6P6YKQ4</accession>
<evidence type="ECO:0000313" key="4">
    <source>
        <dbReference type="RefSeq" id="XP_027205797.1"/>
    </source>
</evidence>
<dbReference type="OMA" id="CHRIENA"/>
<dbReference type="KEGG" id="dpte:113799379"/>
<organism evidence="3 4">
    <name type="scientific">Dermatophagoides pteronyssinus</name>
    <name type="common">European house dust mite</name>
    <dbReference type="NCBI Taxonomy" id="6956"/>
    <lineage>
        <taxon>Eukaryota</taxon>
        <taxon>Metazoa</taxon>
        <taxon>Ecdysozoa</taxon>
        <taxon>Arthropoda</taxon>
        <taxon>Chelicerata</taxon>
        <taxon>Arachnida</taxon>
        <taxon>Acari</taxon>
        <taxon>Acariformes</taxon>
        <taxon>Sarcoptiformes</taxon>
        <taxon>Astigmata</taxon>
        <taxon>Psoroptidia</taxon>
        <taxon>Analgoidea</taxon>
        <taxon>Pyroglyphidae</taxon>
        <taxon>Dermatophagoidinae</taxon>
        <taxon>Dermatophagoides</taxon>
    </lineage>
</organism>